<organism evidence="7 8">
    <name type="scientific">Brachionus plicatilis</name>
    <name type="common">Marine rotifer</name>
    <name type="synonym">Brachionus muelleri</name>
    <dbReference type="NCBI Taxonomy" id="10195"/>
    <lineage>
        <taxon>Eukaryota</taxon>
        <taxon>Metazoa</taxon>
        <taxon>Spiralia</taxon>
        <taxon>Gnathifera</taxon>
        <taxon>Rotifera</taxon>
        <taxon>Eurotatoria</taxon>
        <taxon>Monogononta</taxon>
        <taxon>Pseudotrocha</taxon>
        <taxon>Ploima</taxon>
        <taxon>Brachionidae</taxon>
        <taxon>Brachionus</taxon>
    </lineage>
</organism>
<dbReference type="InterPro" id="IPR036249">
    <property type="entry name" value="Thioredoxin-like_sf"/>
</dbReference>
<dbReference type="OrthoDB" id="2121326at2759"/>
<dbReference type="PRINTS" id="PR00421">
    <property type="entry name" value="THIOREDOXIN"/>
</dbReference>
<evidence type="ECO:0000256" key="2">
    <source>
        <dbReference type="ARBA" id="ARBA00022448"/>
    </source>
</evidence>
<dbReference type="Pfam" id="PF00085">
    <property type="entry name" value="Thioredoxin"/>
    <property type="match status" value="1"/>
</dbReference>
<dbReference type="InterPro" id="IPR013766">
    <property type="entry name" value="Thioredoxin_domain"/>
</dbReference>
<dbReference type="CDD" id="cd02947">
    <property type="entry name" value="TRX_family"/>
    <property type="match status" value="1"/>
</dbReference>
<keyword evidence="5" id="KW-0676">Redox-active center</keyword>
<keyword evidence="2" id="KW-0813">Transport</keyword>
<dbReference type="SUPFAM" id="SSF52833">
    <property type="entry name" value="Thioredoxin-like"/>
    <property type="match status" value="1"/>
</dbReference>
<dbReference type="FunFam" id="3.40.30.10:FF:000001">
    <property type="entry name" value="Thioredoxin"/>
    <property type="match status" value="1"/>
</dbReference>
<evidence type="ECO:0000256" key="4">
    <source>
        <dbReference type="ARBA" id="ARBA00023157"/>
    </source>
</evidence>
<reference evidence="7 8" key="1">
    <citation type="journal article" date="2018" name="Sci. Rep.">
        <title>Genomic signatures of local adaptation to the degree of environmental predictability in rotifers.</title>
        <authorList>
            <person name="Franch-Gras L."/>
            <person name="Hahn C."/>
            <person name="Garcia-Roger E.M."/>
            <person name="Carmona M.J."/>
            <person name="Serra M."/>
            <person name="Gomez A."/>
        </authorList>
    </citation>
    <scope>NUCLEOTIDE SEQUENCE [LARGE SCALE GENOMIC DNA]</scope>
    <source>
        <strain evidence="7">HYR1</strain>
    </source>
</reference>
<protein>
    <submittedName>
        <fullName evidence="7">Mitochondrial</fullName>
    </submittedName>
</protein>
<dbReference type="GO" id="GO:0015035">
    <property type="term" value="F:protein-disulfide reductase activity"/>
    <property type="evidence" value="ECO:0007669"/>
    <property type="project" value="InterPro"/>
</dbReference>
<sequence>MNSCKLILKSLKSSGLAIPVRQFGVFSALRSNIFNVQDESDFKSRVLDNSKPVIVDFHAVWCGPCKILGPRLEKLMATYEGKADFAKVDIDQLSSIAEQYNISSVPTVMALKNGKKLGQFIGVLDEDRIKKFVKEAIEH</sequence>
<dbReference type="PANTHER" id="PTHR43601">
    <property type="entry name" value="THIOREDOXIN, MITOCHONDRIAL"/>
    <property type="match status" value="1"/>
</dbReference>
<comment type="caution">
    <text evidence="7">The sequence shown here is derived from an EMBL/GenBank/DDBJ whole genome shotgun (WGS) entry which is preliminary data.</text>
</comment>
<evidence type="ECO:0000256" key="5">
    <source>
        <dbReference type="ARBA" id="ARBA00023284"/>
    </source>
</evidence>
<evidence type="ECO:0000256" key="1">
    <source>
        <dbReference type="ARBA" id="ARBA00008987"/>
    </source>
</evidence>
<feature type="domain" description="Thioredoxin" evidence="6">
    <location>
        <begin position="14"/>
        <end position="138"/>
    </location>
</feature>
<dbReference type="STRING" id="10195.A0A3M7QL31"/>
<evidence type="ECO:0000259" key="6">
    <source>
        <dbReference type="PROSITE" id="PS51352"/>
    </source>
</evidence>
<dbReference type="Proteomes" id="UP000276133">
    <property type="component" value="Unassembled WGS sequence"/>
</dbReference>
<name>A0A3M7QL31_BRAPC</name>
<dbReference type="InterPro" id="IPR017937">
    <property type="entry name" value="Thioredoxin_CS"/>
</dbReference>
<evidence type="ECO:0000256" key="3">
    <source>
        <dbReference type="ARBA" id="ARBA00022982"/>
    </source>
</evidence>
<evidence type="ECO:0000313" key="7">
    <source>
        <dbReference type="EMBL" id="RNA12010.1"/>
    </source>
</evidence>
<dbReference type="PROSITE" id="PS00194">
    <property type="entry name" value="THIOREDOXIN_1"/>
    <property type="match status" value="1"/>
</dbReference>
<accession>A0A3M7QL31</accession>
<dbReference type="InterPro" id="IPR005746">
    <property type="entry name" value="Thioredoxin"/>
</dbReference>
<dbReference type="GO" id="GO:0005739">
    <property type="term" value="C:mitochondrion"/>
    <property type="evidence" value="ECO:0007669"/>
    <property type="project" value="TreeGrafter"/>
</dbReference>
<evidence type="ECO:0000313" key="8">
    <source>
        <dbReference type="Proteomes" id="UP000276133"/>
    </source>
</evidence>
<keyword evidence="4" id="KW-1015">Disulfide bond</keyword>
<dbReference type="GO" id="GO:0045454">
    <property type="term" value="P:cell redox homeostasis"/>
    <property type="evidence" value="ECO:0007669"/>
    <property type="project" value="TreeGrafter"/>
</dbReference>
<dbReference type="PANTHER" id="PTHR43601:SF3">
    <property type="entry name" value="THIOREDOXIN, MITOCHONDRIAL"/>
    <property type="match status" value="1"/>
</dbReference>
<proteinExistence type="inferred from homology"/>
<keyword evidence="3" id="KW-0249">Electron transport</keyword>
<dbReference type="PROSITE" id="PS51352">
    <property type="entry name" value="THIOREDOXIN_2"/>
    <property type="match status" value="1"/>
</dbReference>
<gene>
    <name evidence="7" type="ORF">BpHYR1_043006</name>
</gene>
<dbReference type="NCBIfam" id="TIGR01068">
    <property type="entry name" value="thioredoxin"/>
    <property type="match status" value="1"/>
</dbReference>
<dbReference type="AlphaFoldDB" id="A0A3M7QL31"/>
<dbReference type="EMBL" id="REGN01005787">
    <property type="protein sequence ID" value="RNA12010.1"/>
    <property type="molecule type" value="Genomic_DNA"/>
</dbReference>
<dbReference type="Gene3D" id="3.40.30.10">
    <property type="entry name" value="Glutaredoxin"/>
    <property type="match status" value="1"/>
</dbReference>
<keyword evidence="8" id="KW-1185">Reference proteome</keyword>
<comment type="similarity">
    <text evidence="1">Belongs to the thioredoxin family.</text>
</comment>